<protein>
    <recommendedName>
        <fullName evidence="4">Glycosyl transferase group 1</fullName>
    </recommendedName>
</protein>
<sequence>MWIDVAKMRFWEQYYWRRVNRVVTVSAEDARVIQKIIPGLKVDVVPNGVGEDVSNLPKQTHYNHRILYMGNYKWIQNWEAADLLAKKVFSLIRKAIPTAKLIIAGQFPTSEVKALKTSGVEIRELKDFDTRGLVNAYLESGLFVAPMYAPGGTRLKILAAMAAMIPVVTTPVGAEGYGAVDGQSILIGTTPEDIAAKSIQVLRDKKLYSRIAIAARKLVDTKFSWEPIAQKLESIYEDLVHHHS</sequence>
<proteinExistence type="predicted"/>
<evidence type="ECO:0008006" key="4">
    <source>
        <dbReference type="Google" id="ProtNLM"/>
    </source>
</evidence>
<dbReference type="PANTHER" id="PTHR46401">
    <property type="entry name" value="GLYCOSYLTRANSFERASE WBBK-RELATED"/>
    <property type="match status" value="1"/>
</dbReference>
<evidence type="ECO:0000313" key="3">
    <source>
        <dbReference type="Proteomes" id="UP000034265"/>
    </source>
</evidence>
<comment type="caution">
    <text evidence="2">The sequence shown here is derived from an EMBL/GenBank/DDBJ whole genome shotgun (WGS) entry which is preliminary data.</text>
</comment>
<evidence type="ECO:0000256" key="1">
    <source>
        <dbReference type="ARBA" id="ARBA00022679"/>
    </source>
</evidence>
<keyword evidence="1" id="KW-0808">Transferase</keyword>
<name>A0A0G1WLW9_9BACT</name>
<accession>A0A0G1WLW9</accession>
<dbReference type="AlphaFoldDB" id="A0A0G1WLW9"/>
<gene>
    <name evidence="2" type="ORF">UY11_C0026G0007</name>
</gene>
<dbReference type="Gene3D" id="3.40.50.2000">
    <property type="entry name" value="Glycogen Phosphorylase B"/>
    <property type="match status" value="2"/>
</dbReference>
<reference evidence="2 3" key="1">
    <citation type="journal article" date="2015" name="Nature">
        <title>rRNA introns, odd ribosomes, and small enigmatic genomes across a large radiation of phyla.</title>
        <authorList>
            <person name="Brown C.T."/>
            <person name="Hug L.A."/>
            <person name="Thomas B.C."/>
            <person name="Sharon I."/>
            <person name="Castelle C.J."/>
            <person name="Singh A."/>
            <person name="Wilkins M.J."/>
            <person name="Williams K.H."/>
            <person name="Banfield J.F."/>
        </authorList>
    </citation>
    <scope>NUCLEOTIDE SEQUENCE [LARGE SCALE GENOMIC DNA]</scope>
</reference>
<dbReference type="GO" id="GO:0009103">
    <property type="term" value="P:lipopolysaccharide biosynthetic process"/>
    <property type="evidence" value="ECO:0007669"/>
    <property type="project" value="TreeGrafter"/>
</dbReference>
<dbReference type="CDD" id="cd03801">
    <property type="entry name" value="GT4_PimA-like"/>
    <property type="match status" value="1"/>
</dbReference>
<organism evidence="2 3">
    <name type="scientific">Candidatus Amesbacteria bacterium GW2011_GWC2_47_8</name>
    <dbReference type="NCBI Taxonomy" id="1618367"/>
    <lineage>
        <taxon>Bacteria</taxon>
        <taxon>Candidatus Amesiibacteriota</taxon>
    </lineage>
</organism>
<dbReference type="EMBL" id="LCOT01000026">
    <property type="protein sequence ID" value="KKU83185.1"/>
    <property type="molecule type" value="Genomic_DNA"/>
</dbReference>
<evidence type="ECO:0000313" key="2">
    <source>
        <dbReference type="EMBL" id="KKU83185.1"/>
    </source>
</evidence>
<dbReference type="Proteomes" id="UP000034265">
    <property type="component" value="Unassembled WGS sequence"/>
</dbReference>
<dbReference type="PANTHER" id="PTHR46401:SF2">
    <property type="entry name" value="GLYCOSYLTRANSFERASE WBBK-RELATED"/>
    <property type="match status" value="1"/>
</dbReference>
<dbReference type="GO" id="GO:0016757">
    <property type="term" value="F:glycosyltransferase activity"/>
    <property type="evidence" value="ECO:0007669"/>
    <property type="project" value="TreeGrafter"/>
</dbReference>
<dbReference type="SUPFAM" id="SSF53756">
    <property type="entry name" value="UDP-Glycosyltransferase/glycogen phosphorylase"/>
    <property type="match status" value="1"/>
</dbReference>
<dbReference type="Pfam" id="PF13692">
    <property type="entry name" value="Glyco_trans_1_4"/>
    <property type="match status" value="1"/>
</dbReference>